<evidence type="ECO:0000313" key="2">
    <source>
        <dbReference type="EMBL" id="GJQ10734.1"/>
    </source>
</evidence>
<name>A0A9C7UPA7_9RHOD</name>
<accession>A0A9C7UPA7</accession>
<feature type="domain" description="Complex 1 LYR protein" evidence="1">
    <location>
        <begin position="6"/>
        <end position="60"/>
    </location>
</feature>
<dbReference type="EMBL" id="BQMJ01000018">
    <property type="protein sequence ID" value="GJQ10734.1"/>
    <property type="molecule type" value="Genomic_DNA"/>
</dbReference>
<gene>
    <name evidence="2" type="ORF">GpartN1_g2525.t1</name>
</gene>
<dbReference type="AlphaFoldDB" id="A0A9C7UPA7"/>
<dbReference type="Proteomes" id="UP001061958">
    <property type="component" value="Unassembled WGS sequence"/>
</dbReference>
<dbReference type="Pfam" id="PF05347">
    <property type="entry name" value="Complex1_LYR"/>
    <property type="match status" value="1"/>
</dbReference>
<dbReference type="OrthoDB" id="275715at2759"/>
<evidence type="ECO:0000259" key="1">
    <source>
        <dbReference type="Pfam" id="PF05347"/>
    </source>
</evidence>
<protein>
    <recommendedName>
        <fullName evidence="1">Complex 1 LYR protein domain-containing protein</fullName>
    </recommendedName>
</protein>
<reference evidence="2" key="2">
    <citation type="submission" date="2022-01" db="EMBL/GenBank/DDBJ databases">
        <authorList>
            <person name="Hirooka S."/>
            <person name="Miyagishima S.Y."/>
        </authorList>
    </citation>
    <scope>NUCLEOTIDE SEQUENCE</scope>
    <source>
        <strain evidence="2">NBRC 102759</strain>
    </source>
</reference>
<reference evidence="2" key="1">
    <citation type="journal article" date="2022" name="Proc. Natl. Acad. Sci. U.S.A.">
        <title>Life cycle and functional genomics of the unicellular red alga Galdieria for elucidating algal and plant evolution and industrial use.</title>
        <authorList>
            <person name="Hirooka S."/>
            <person name="Itabashi T."/>
            <person name="Ichinose T.M."/>
            <person name="Onuma R."/>
            <person name="Fujiwara T."/>
            <person name="Yamashita S."/>
            <person name="Jong L.W."/>
            <person name="Tomita R."/>
            <person name="Iwane A.H."/>
            <person name="Miyagishima S.Y."/>
        </authorList>
    </citation>
    <scope>NUCLEOTIDE SEQUENCE</scope>
    <source>
        <strain evidence="2">NBRC 102759</strain>
    </source>
</reference>
<keyword evidence="3" id="KW-1185">Reference proteome</keyword>
<organism evidence="2 3">
    <name type="scientific">Galdieria partita</name>
    <dbReference type="NCBI Taxonomy" id="83374"/>
    <lineage>
        <taxon>Eukaryota</taxon>
        <taxon>Rhodophyta</taxon>
        <taxon>Bangiophyceae</taxon>
        <taxon>Galdieriales</taxon>
        <taxon>Galdieriaceae</taxon>
        <taxon>Galdieria</taxon>
    </lineage>
</organism>
<proteinExistence type="predicted"/>
<dbReference type="InterPro" id="IPR008011">
    <property type="entry name" value="Complex1_LYR_dom"/>
</dbReference>
<comment type="caution">
    <text evidence="2">The sequence shown here is derived from an EMBL/GenBank/DDBJ whole genome shotgun (WGS) entry which is preliminary data.</text>
</comment>
<evidence type="ECO:0000313" key="3">
    <source>
        <dbReference type="Proteomes" id="UP001061958"/>
    </source>
</evidence>
<sequence>MSVERKQVLTLYKQLLRALKYYPSVRRDNLLKVLKEEFRANRDVQGPTKVQKIELAKMELKRLQVYKSIRDPENVQKPNSSSDWIIRL</sequence>
<dbReference type="CDD" id="cd20251">
    <property type="entry name" value="Complex1_LYR_SF"/>
    <property type="match status" value="1"/>
</dbReference>